<organism evidence="1 2">
    <name type="scientific">Tritonibacter scottomollicae</name>
    <name type="common">Epibacterium scottomollicae</name>
    <dbReference type="NCBI Taxonomy" id="483013"/>
    <lineage>
        <taxon>Bacteria</taxon>
        <taxon>Pseudomonadati</taxon>
        <taxon>Pseudomonadota</taxon>
        <taxon>Alphaproteobacteria</taxon>
        <taxon>Rhodobacterales</taxon>
        <taxon>Paracoccaceae</taxon>
        <taxon>Tritonibacter</taxon>
    </lineage>
</organism>
<evidence type="ECO:0000313" key="2">
    <source>
        <dbReference type="Proteomes" id="UP001302666"/>
    </source>
</evidence>
<dbReference type="Proteomes" id="UP001302666">
    <property type="component" value="Chromosome"/>
</dbReference>
<protein>
    <submittedName>
        <fullName evidence="1">Uncharacterized protein</fullName>
    </submittedName>
</protein>
<gene>
    <name evidence="1" type="ORF">R1T40_19335</name>
</gene>
<dbReference type="EMBL" id="CP136704">
    <property type="protein sequence ID" value="WOI33064.1"/>
    <property type="molecule type" value="Genomic_DNA"/>
</dbReference>
<dbReference type="RefSeq" id="WP_317385287.1">
    <property type="nucleotide sequence ID" value="NZ_CP136704.1"/>
</dbReference>
<proteinExistence type="predicted"/>
<accession>A0ABZ0HG11</accession>
<evidence type="ECO:0000313" key="1">
    <source>
        <dbReference type="EMBL" id="WOI33064.1"/>
    </source>
</evidence>
<sequence>MSQSSATSKNLKALNRIDLDLVAHLSEFSAANWHSLCSAAGMTVYGATALSWCKDAELSQVWEGWHASGFPLKPSPEFERPARFINPALMPPSRSLREILDAEAGRHENPEIHTLAICARIAAVQGTLSFDMPLESLRNAPPQIAAFLKSRLFDKPDRTAAENALIAIWSDTLSGTEFDIWEDA</sequence>
<keyword evidence="2" id="KW-1185">Reference proteome</keyword>
<reference evidence="1 2" key="1">
    <citation type="submission" date="2023-10" db="EMBL/GenBank/DDBJ databases">
        <title>Eight complete genome sequences of bacteria isolated from laboratory stock of Giant Kelp gametophytes.</title>
        <authorList>
            <person name="Tolentino B."/>
            <person name="Nuzhdin S."/>
        </authorList>
    </citation>
    <scope>NUCLEOTIDE SEQUENCE [LARGE SCALE GENOMIC DNA]</scope>
    <source>
        <strain evidence="1 2">LC.270.F.C4</strain>
    </source>
</reference>
<name>A0ABZ0HG11_TRISK</name>